<evidence type="ECO:0000313" key="2">
    <source>
        <dbReference type="Proteomes" id="UP000193944"/>
    </source>
</evidence>
<proteinExistence type="predicted"/>
<dbReference type="OrthoDB" id="2157235at2759"/>
<accession>A0A1Y1X0Q7</accession>
<protein>
    <submittedName>
        <fullName evidence="1">Periplasmic binding protein-like II</fullName>
    </submittedName>
</protein>
<comment type="caution">
    <text evidence="1">The sequence shown here is derived from an EMBL/GenBank/DDBJ whole genome shotgun (WGS) entry which is preliminary data.</text>
</comment>
<dbReference type="Gene3D" id="3.40.190.10">
    <property type="entry name" value="Periplasmic binding protein-like II"/>
    <property type="match status" value="2"/>
</dbReference>
<sequence>MNILYIIIIVILSITSTYSIDIHFVSFLFNTNNVFEFLTKEFNKYAKENNLDITLRNVVFTYSNSTSLIKDYGSSIESLMNKKSVKYDIYMFDSIYTNKYSPFLLDLGKTINTTIINNFDKDLPLYLNFGILYSNKSLLDKYNKKPPKTWDELLEMGTYILEKENITNVNNGIIGYAGHMPEYETSVCSSMEFIHSFRDNIDSPIPSFKSLNAEKAFDKIKELKNKLSTDDYFLSSDFLIVFNLLFEKILFARYWDNIISKDKYYVSRLPGEKEDISTSCISGLNVGINKFSSIENQNASLEVLNFFFSEEIQKKLLLENQLN</sequence>
<dbReference type="EMBL" id="MCFG01000184">
    <property type="protein sequence ID" value="ORX79188.1"/>
    <property type="molecule type" value="Genomic_DNA"/>
</dbReference>
<dbReference type="SUPFAM" id="SSF53850">
    <property type="entry name" value="Periplasmic binding protein-like II"/>
    <property type="match status" value="1"/>
</dbReference>
<feature type="non-terminal residue" evidence="1">
    <location>
        <position position="323"/>
    </location>
</feature>
<reference evidence="1 2" key="1">
    <citation type="submission" date="2016-08" db="EMBL/GenBank/DDBJ databases">
        <title>A Parts List for Fungal Cellulosomes Revealed by Comparative Genomics.</title>
        <authorList>
            <consortium name="DOE Joint Genome Institute"/>
            <person name="Haitjema C.H."/>
            <person name="Gilmore S.P."/>
            <person name="Henske J.K."/>
            <person name="Solomon K.V."/>
            <person name="De Groot R."/>
            <person name="Kuo A."/>
            <person name="Mondo S.J."/>
            <person name="Salamov A.A."/>
            <person name="Labutti K."/>
            <person name="Zhao Z."/>
            <person name="Chiniquy J."/>
            <person name="Barry K."/>
            <person name="Brewer H.M."/>
            <person name="Purvine S.O."/>
            <person name="Wright A.T."/>
            <person name="Boxma B."/>
            <person name="Van Alen T."/>
            <person name="Hackstein J.H."/>
            <person name="Baker S.E."/>
            <person name="Grigoriev I.V."/>
            <person name="O'Malley M.A."/>
        </authorList>
    </citation>
    <scope>NUCLEOTIDE SEQUENCE [LARGE SCALE GENOMIC DNA]</scope>
    <source>
        <strain evidence="1 2">S4</strain>
    </source>
</reference>
<organism evidence="1 2">
    <name type="scientific">Anaeromyces robustus</name>
    <dbReference type="NCBI Taxonomy" id="1754192"/>
    <lineage>
        <taxon>Eukaryota</taxon>
        <taxon>Fungi</taxon>
        <taxon>Fungi incertae sedis</taxon>
        <taxon>Chytridiomycota</taxon>
        <taxon>Chytridiomycota incertae sedis</taxon>
        <taxon>Neocallimastigomycetes</taxon>
        <taxon>Neocallimastigales</taxon>
        <taxon>Neocallimastigaceae</taxon>
        <taxon>Anaeromyces</taxon>
    </lineage>
</organism>
<reference evidence="1 2" key="2">
    <citation type="submission" date="2016-08" db="EMBL/GenBank/DDBJ databases">
        <title>Pervasive Adenine N6-methylation of Active Genes in Fungi.</title>
        <authorList>
            <consortium name="DOE Joint Genome Institute"/>
            <person name="Mondo S.J."/>
            <person name="Dannebaum R.O."/>
            <person name="Kuo R.C."/>
            <person name="Labutti K."/>
            <person name="Haridas S."/>
            <person name="Kuo A."/>
            <person name="Salamov A."/>
            <person name="Ahrendt S.R."/>
            <person name="Lipzen A."/>
            <person name="Sullivan W."/>
            <person name="Andreopoulos W.B."/>
            <person name="Clum A."/>
            <person name="Lindquist E."/>
            <person name="Daum C."/>
            <person name="Ramamoorthy G.K."/>
            <person name="Gryganskyi A."/>
            <person name="Culley D."/>
            <person name="Magnuson J.K."/>
            <person name="James T.Y."/>
            <person name="O'Malley M.A."/>
            <person name="Stajich J.E."/>
            <person name="Spatafora J.W."/>
            <person name="Visel A."/>
            <person name="Grigoriev I.V."/>
        </authorList>
    </citation>
    <scope>NUCLEOTIDE SEQUENCE [LARGE SCALE GENOMIC DNA]</scope>
    <source>
        <strain evidence="1 2">S4</strain>
    </source>
</reference>
<gene>
    <name evidence="1" type="ORF">BCR32DRAFT_269617</name>
</gene>
<evidence type="ECO:0000313" key="1">
    <source>
        <dbReference type="EMBL" id="ORX79188.1"/>
    </source>
</evidence>
<name>A0A1Y1X0Q7_9FUNG</name>
<keyword evidence="2" id="KW-1185">Reference proteome</keyword>
<dbReference type="Proteomes" id="UP000193944">
    <property type="component" value="Unassembled WGS sequence"/>
</dbReference>
<dbReference type="AlphaFoldDB" id="A0A1Y1X0Q7"/>